<dbReference type="GO" id="GO:0005886">
    <property type="term" value="C:plasma membrane"/>
    <property type="evidence" value="ECO:0007669"/>
    <property type="project" value="UniProtKB-SubCell"/>
</dbReference>
<dbReference type="Pfam" id="PF02687">
    <property type="entry name" value="FtsX"/>
    <property type="match status" value="1"/>
</dbReference>
<dbReference type="GO" id="GO:0051301">
    <property type="term" value="P:cell division"/>
    <property type="evidence" value="ECO:0007669"/>
    <property type="project" value="UniProtKB-KW"/>
</dbReference>
<feature type="transmembrane region" description="Helical" evidence="10">
    <location>
        <begin position="145"/>
        <end position="164"/>
    </location>
</feature>
<dbReference type="InterPro" id="IPR004513">
    <property type="entry name" value="FtsX"/>
</dbReference>
<keyword evidence="5" id="KW-0132">Cell division</keyword>
<feature type="transmembrane region" description="Helical" evidence="10">
    <location>
        <begin position="204"/>
        <end position="222"/>
    </location>
</feature>
<evidence type="ECO:0000256" key="4">
    <source>
        <dbReference type="ARBA" id="ARBA00022475"/>
    </source>
</evidence>
<dbReference type="InterPro" id="IPR003838">
    <property type="entry name" value="ABC3_permease_C"/>
</dbReference>
<evidence type="ECO:0000256" key="9">
    <source>
        <dbReference type="ARBA" id="ARBA00023306"/>
    </source>
</evidence>
<keyword evidence="7 10" id="KW-1133">Transmembrane helix</keyword>
<feature type="transmembrane region" description="Helical" evidence="10">
    <location>
        <begin position="237"/>
        <end position="261"/>
    </location>
</feature>
<dbReference type="PANTHER" id="PTHR47755">
    <property type="entry name" value="CELL DIVISION PROTEIN FTSX"/>
    <property type="match status" value="1"/>
</dbReference>
<feature type="domain" description="ABC3 transporter permease C-terminal" evidence="11">
    <location>
        <begin position="151"/>
        <end position="267"/>
    </location>
</feature>
<feature type="non-terminal residue" evidence="13">
    <location>
        <position position="1"/>
    </location>
</feature>
<protein>
    <recommendedName>
        <fullName evidence="3">Cell division protein FtsX</fullName>
    </recommendedName>
</protein>
<keyword evidence="4" id="KW-1003">Cell membrane</keyword>
<dbReference type="Pfam" id="PF18075">
    <property type="entry name" value="FtsX_ECD"/>
    <property type="match status" value="1"/>
</dbReference>
<reference evidence="13" key="1">
    <citation type="journal article" date="2014" name="Front. Microbiol.">
        <title>High frequency of phylogenetically diverse reductive dehalogenase-homologous genes in deep subseafloor sedimentary metagenomes.</title>
        <authorList>
            <person name="Kawai M."/>
            <person name="Futagami T."/>
            <person name="Toyoda A."/>
            <person name="Takaki Y."/>
            <person name="Nishi S."/>
            <person name="Hori S."/>
            <person name="Arai W."/>
            <person name="Tsubouchi T."/>
            <person name="Morono Y."/>
            <person name="Uchiyama I."/>
            <person name="Ito T."/>
            <person name="Fujiyama A."/>
            <person name="Inagaki F."/>
            <person name="Takami H."/>
        </authorList>
    </citation>
    <scope>NUCLEOTIDE SEQUENCE</scope>
    <source>
        <strain evidence="13">Expedition CK06-06</strain>
    </source>
</reference>
<evidence type="ECO:0000256" key="8">
    <source>
        <dbReference type="ARBA" id="ARBA00023136"/>
    </source>
</evidence>
<dbReference type="AlphaFoldDB" id="X1SW80"/>
<evidence type="ECO:0000256" key="7">
    <source>
        <dbReference type="ARBA" id="ARBA00022989"/>
    </source>
</evidence>
<keyword evidence="9" id="KW-0131">Cell cycle</keyword>
<feature type="domain" description="FtsX extracellular" evidence="12">
    <location>
        <begin position="36"/>
        <end position="128"/>
    </location>
</feature>
<evidence type="ECO:0000259" key="12">
    <source>
        <dbReference type="Pfam" id="PF18075"/>
    </source>
</evidence>
<dbReference type="PIRSF" id="PIRSF003097">
    <property type="entry name" value="FtsX"/>
    <property type="match status" value="1"/>
</dbReference>
<name>X1SW80_9ZZZZ</name>
<comment type="subcellular location">
    <subcellularLocation>
        <location evidence="1">Cell membrane</location>
        <topology evidence="1">Multi-pass membrane protein</topology>
    </subcellularLocation>
</comment>
<gene>
    <name evidence="13" type="ORF">S12H4_18865</name>
</gene>
<feature type="transmembrane region" description="Helical" evidence="10">
    <location>
        <begin position="6"/>
        <end position="23"/>
    </location>
</feature>
<proteinExistence type="inferred from homology"/>
<accession>X1SW80</accession>
<keyword evidence="8 10" id="KW-0472">Membrane</keyword>
<evidence type="ECO:0000256" key="6">
    <source>
        <dbReference type="ARBA" id="ARBA00022692"/>
    </source>
</evidence>
<evidence type="ECO:0000256" key="10">
    <source>
        <dbReference type="SAM" id="Phobius"/>
    </source>
</evidence>
<evidence type="ECO:0000256" key="5">
    <source>
        <dbReference type="ARBA" id="ARBA00022618"/>
    </source>
</evidence>
<comment type="caution">
    <text evidence="13">The sequence shown here is derived from an EMBL/GenBank/DDBJ whole genome shotgun (WGS) entry which is preliminary data.</text>
</comment>
<dbReference type="PANTHER" id="PTHR47755:SF1">
    <property type="entry name" value="CELL DIVISION PROTEIN FTSX"/>
    <property type="match status" value="1"/>
</dbReference>
<keyword evidence="6 10" id="KW-0812">Transmembrane</keyword>
<dbReference type="EMBL" id="BARW01009366">
    <property type="protein sequence ID" value="GAI79585.1"/>
    <property type="molecule type" value="Genomic_DNA"/>
</dbReference>
<sequence>TSIISISLVLFLLGLVGLLLLNTKRLSIHIKENIGFSVILKDEAKEVDIIRLQKNLDAKEYVKSTDYITREEAARETAEELGEDFIEFLGYNPLPASIDVKFYADYANPDSIDAIERELQRFEEVDEIMYHESLIHLVNENVRKISLIILAFSGLLFFIAVALVNNTIRLSVYARRFLINTMQLVGATHSFIRKPFLFKSAEHGIYASVVAILLLIGVIYLIQKEFMEVISFRDIDILAILFIIVIFLGIVLNWISTYFAINKYLRMKSDDLYY</sequence>
<evidence type="ECO:0000256" key="3">
    <source>
        <dbReference type="ARBA" id="ARBA00021907"/>
    </source>
</evidence>
<evidence type="ECO:0000256" key="1">
    <source>
        <dbReference type="ARBA" id="ARBA00004651"/>
    </source>
</evidence>
<dbReference type="Gene3D" id="3.30.70.3040">
    <property type="match status" value="1"/>
</dbReference>
<evidence type="ECO:0000259" key="11">
    <source>
        <dbReference type="Pfam" id="PF02687"/>
    </source>
</evidence>
<evidence type="ECO:0000313" key="13">
    <source>
        <dbReference type="EMBL" id="GAI79585.1"/>
    </source>
</evidence>
<dbReference type="InterPro" id="IPR040690">
    <property type="entry name" value="FtsX_ECD"/>
</dbReference>
<comment type="similarity">
    <text evidence="2">Belongs to the ABC-4 integral membrane protein family. FtsX subfamily.</text>
</comment>
<evidence type="ECO:0000256" key="2">
    <source>
        <dbReference type="ARBA" id="ARBA00007379"/>
    </source>
</evidence>
<organism evidence="13">
    <name type="scientific">marine sediment metagenome</name>
    <dbReference type="NCBI Taxonomy" id="412755"/>
    <lineage>
        <taxon>unclassified sequences</taxon>
        <taxon>metagenomes</taxon>
        <taxon>ecological metagenomes</taxon>
    </lineage>
</organism>